<dbReference type="EMBL" id="BJYJ01000014">
    <property type="protein sequence ID" value="GEN76798.1"/>
    <property type="molecule type" value="Genomic_DNA"/>
</dbReference>
<feature type="domain" description="Glycosyltransferase 2-like" evidence="2">
    <location>
        <begin position="17"/>
        <end position="150"/>
    </location>
</feature>
<dbReference type="PANTHER" id="PTHR43630:SF2">
    <property type="entry name" value="GLYCOSYLTRANSFERASE"/>
    <property type="match status" value="1"/>
</dbReference>
<dbReference type="AlphaFoldDB" id="A0A511YNM2"/>
<dbReference type="InterPro" id="IPR029044">
    <property type="entry name" value="Nucleotide-diphossugar_trans"/>
</dbReference>
<dbReference type="PANTHER" id="PTHR43630">
    <property type="entry name" value="POLY-BETA-1,6-N-ACETYL-D-GLUCOSAMINE SYNTHASE"/>
    <property type="match status" value="1"/>
</dbReference>
<dbReference type="Gene3D" id="3.90.550.10">
    <property type="entry name" value="Spore Coat Polysaccharide Biosynthesis Protein SpsA, Chain A"/>
    <property type="match status" value="1"/>
</dbReference>
<dbReference type="SUPFAM" id="SSF53448">
    <property type="entry name" value="Nucleotide-diphospho-sugar transferases"/>
    <property type="match status" value="1"/>
</dbReference>
<dbReference type="Pfam" id="PF00535">
    <property type="entry name" value="Glycos_transf_2"/>
    <property type="match status" value="1"/>
</dbReference>
<proteinExistence type="inferred from homology"/>
<evidence type="ECO:0000313" key="3">
    <source>
        <dbReference type="EMBL" id="GEN76798.1"/>
    </source>
</evidence>
<dbReference type="Proteomes" id="UP000321863">
    <property type="component" value="Unassembled WGS sequence"/>
</dbReference>
<name>A0A511YNM2_9FLAO</name>
<dbReference type="OrthoDB" id="1245371at2"/>
<dbReference type="InterPro" id="IPR001173">
    <property type="entry name" value="Glyco_trans_2-like"/>
</dbReference>
<evidence type="ECO:0000259" key="2">
    <source>
        <dbReference type="Pfam" id="PF00535"/>
    </source>
</evidence>
<protein>
    <recommendedName>
        <fullName evidence="2">Glycosyltransferase 2-like domain-containing protein</fullName>
    </recommendedName>
</protein>
<accession>A0A511YNM2</accession>
<comment type="similarity">
    <text evidence="1">Belongs to the glycosyltransferase 2 family. WaaE/KdtX subfamily.</text>
</comment>
<dbReference type="RefSeq" id="WP_146941950.1">
    <property type="nucleotide sequence ID" value="NZ_BJYJ01000014.1"/>
</dbReference>
<comment type="caution">
    <text evidence="3">The sequence shown here is derived from an EMBL/GenBank/DDBJ whole genome shotgun (WGS) entry which is preliminary data.</text>
</comment>
<reference evidence="3 4" key="1">
    <citation type="submission" date="2019-07" db="EMBL/GenBank/DDBJ databases">
        <title>Whole genome shotgun sequence of Chryseobacterium hagamense NBRC 105253.</title>
        <authorList>
            <person name="Hosoyama A."/>
            <person name="Uohara A."/>
            <person name="Ohji S."/>
            <person name="Ichikawa N."/>
        </authorList>
    </citation>
    <scope>NUCLEOTIDE SEQUENCE [LARGE SCALE GENOMIC DNA]</scope>
    <source>
        <strain evidence="3 4">NBRC 105253</strain>
    </source>
</reference>
<sequence>MKILRDLLPLPTISYGITVNNEAEEITRLLEVLLPLVSKKDEVIVLQDTTHKDENVSKILDGYGNKIIRVEAKLNGDFAAFKNNLIKTASKDYLFQIDADEVPKPSLIRKIKFFLFKKKKYDVFMVPRINIVNGITEDHIKKWNWSLNKDGYINFPDAQDRIFKLNQGIKWENKVHEKLCNYQQKIALPISDFSMCLLHIKEIQRQEQQNSFYDTIQ</sequence>
<evidence type="ECO:0000313" key="4">
    <source>
        <dbReference type="Proteomes" id="UP000321863"/>
    </source>
</evidence>
<organism evidence="3 4">
    <name type="scientific">Chryseobacterium hagamense</name>
    <dbReference type="NCBI Taxonomy" id="395935"/>
    <lineage>
        <taxon>Bacteria</taxon>
        <taxon>Pseudomonadati</taxon>
        <taxon>Bacteroidota</taxon>
        <taxon>Flavobacteriia</taxon>
        <taxon>Flavobacteriales</taxon>
        <taxon>Weeksellaceae</taxon>
        <taxon>Chryseobacterium group</taxon>
        <taxon>Chryseobacterium</taxon>
    </lineage>
</organism>
<gene>
    <name evidence="3" type="ORF">CHA01nite_25380</name>
</gene>
<evidence type="ECO:0000256" key="1">
    <source>
        <dbReference type="ARBA" id="ARBA00038494"/>
    </source>
</evidence>
<keyword evidence="4" id="KW-1185">Reference proteome</keyword>